<organism evidence="14">
    <name type="scientific">Taricha rivularis</name>
    <name type="common">red-bellied newt</name>
    <dbReference type="NCBI Taxonomy" id="36313"/>
    <lineage>
        <taxon>Eukaryota</taxon>
        <taxon>Metazoa</taxon>
        <taxon>Chordata</taxon>
        <taxon>Craniata</taxon>
        <taxon>Vertebrata</taxon>
        <taxon>Euteleostomi</taxon>
        <taxon>Amphibia</taxon>
        <taxon>Batrachia</taxon>
        <taxon>Caudata</taxon>
        <taxon>Salamandroidea</taxon>
        <taxon>Salamandridae</taxon>
        <taxon>Pleurodelinae</taxon>
        <taxon>Taricha</taxon>
    </lineage>
</organism>
<evidence type="ECO:0000256" key="3">
    <source>
        <dbReference type="ARBA" id="ARBA00022448"/>
    </source>
</evidence>
<keyword evidence="7 13" id="KW-1133">Transmembrane helix</keyword>
<accession>B8R7F1</accession>
<dbReference type="EMBL" id="EU880334">
    <property type="protein sequence ID" value="ACJ43873.1"/>
    <property type="molecule type" value="Genomic_DNA"/>
</dbReference>
<keyword evidence="10 13" id="KW-0472">Membrane</keyword>
<keyword evidence="3 12" id="KW-0813">Transport</keyword>
<comment type="similarity">
    <text evidence="2 12">Belongs to the ATPase protein 8 family.</text>
</comment>
<evidence type="ECO:0000256" key="2">
    <source>
        <dbReference type="ARBA" id="ARBA00008892"/>
    </source>
</evidence>
<reference evidence="14" key="1">
    <citation type="journal article" date="2008" name="Mol. Phylogenet. Evol.">
        <title>Phylogeny and biogeography of the family Salamandridae (Amphibia: Caudata) inferred from complete mitochondrial genomes.</title>
        <authorList>
            <person name="Zhang P."/>
            <person name="Papenfuss T.J."/>
            <person name="Wake M.H."/>
            <person name="Qu L."/>
            <person name="Wake D.B."/>
        </authorList>
    </citation>
    <scope>NUCLEOTIDE SEQUENCE</scope>
</reference>
<feature type="transmembrane region" description="Helical" evidence="13">
    <location>
        <begin position="6"/>
        <end position="24"/>
    </location>
</feature>
<keyword evidence="4 12" id="KW-0138">CF(0)</keyword>
<sequence>MPQLIPGPWFAILLSSWVIFLTIMTTKILNFKYQNEPAPQNTKKEKMQPWNWPWT</sequence>
<evidence type="ECO:0000256" key="6">
    <source>
        <dbReference type="ARBA" id="ARBA00022781"/>
    </source>
</evidence>
<evidence type="ECO:0000256" key="4">
    <source>
        <dbReference type="ARBA" id="ARBA00022547"/>
    </source>
</evidence>
<keyword evidence="9 12" id="KW-0496">Mitochondrion</keyword>
<evidence type="ECO:0000313" key="14">
    <source>
        <dbReference type="EMBL" id="ACJ43873.1"/>
    </source>
</evidence>
<proteinExistence type="inferred from homology"/>
<gene>
    <name evidence="14" type="primary">ATP8</name>
</gene>
<dbReference type="PANTHER" id="PTHR39937">
    <property type="entry name" value="ATP SYNTHASE PROTEIN 8"/>
    <property type="match status" value="1"/>
</dbReference>
<evidence type="ECO:0000256" key="11">
    <source>
        <dbReference type="ARBA" id="ARBA00023310"/>
    </source>
</evidence>
<keyword evidence="8 12" id="KW-0406">Ion transport</keyword>
<evidence type="ECO:0000256" key="12">
    <source>
        <dbReference type="RuleBase" id="RU003661"/>
    </source>
</evidence>
<evidence type="ECO:0000256" key="13">
    <source>
        <dbReference type="SAM" id="Phobius"/>
    </source>
</evidence>
<dbReference type="GO" id="GO:0015078">
    <property type="term" value="F:proton transmembrane transporter activity"/>
    <property type="evidence" value="ECO:0007669"/>
    <property type="project" value="InterPro"/>
</dbReference>
<keyword evidence="5 12" id="KW-0812">Transmembrane</keyword>
<name>B8R7F1_9SALA</name>
<geneLocation type="mitochondrion" evidence="14"/>
<evidence type="ECO:0000256" key="5">
    <source>
        <dbReference type="ARBA" id="ARBA00022692"/>
    </source>
</evidence>
<dbReference type="InterPro" id="IPR050635">
    <property type="entry name" value="ATPase_protein_8"/>
</dbReference>
<dbReference type="InterPro" id="IPR001421">
    <property type="entry name" value="ATP8_metazoa"/>
</dbReference>
<evidence type="ECO:0000256" key="9">
    <source>
        <dbReference type="ARBA" id="ARBA00023128"/>
    </source>
</evidence>
<dbReference type="PANTHER" id="PTHR39937:SF1">
    <property type="entry name" value="ATP SYNTHASE PROTEIN 8"/>
    <property type="match status" value="1"/>
</dbReference>
<dbReference type="AlphaFoldDB" id="B8R7F1"/>
<keyword evidence="6 12" id="KW-0375">Hydrogen ion transport</keyword>
<evidence type="ECO:0000256" key="10">
    <source>
        <dbReference type="ARBA" id="ARBA00023136"/>
    </source>
</evidence>
<dbReference type="GO" id="GO:0031966">
    <property type="term" value="C:mitochondrial membrane"/>
    <property type="evidence" value="ECO:0007669"/>
    <property type="project" value="UniProtKB-SubCell"/>
</dbReference>
<evidence type="ECO:0000256" key="7">
    <source>
        <dbReference type="ARBA" id="ARBA00022989"/>
    </source>
</evidence>
<keyword evidence="11" id="KW-0066">ATP synthesis</keyword>
<dbReference type="GO" id="GO:0045259">
    <property type="term" value="C:proton-transporting ATP synthase complex"/>
    <property type="evidence" value="ECO:0007669"/>
    <property type="project" value="UniProtKB-KW"/>
</dbReference>
<protein>
    <recommendedName>
        <fullName evidence="12">ATP synthase complex subunit 8</fullName>
    </recommendedName>
</protein>
<evidence type="ECO:0000256" key="8">
    <source>
        <dbReference type="ARBA" id="ARBA00023065"/>
    </source>
</evidence>
<comment type="subcellular location">
    <subcellularLocation>
        <location evidence="1 12">Mitochondrion membrane</location>
        <topology evidence="1 12">Single-pass membrane protein</topology>
    </subcellularLocation>
</comment>
<evidence type="ECO:0000256" key="1">
    <source>
        <dbReference type="ARBA" id="ARBA00004304"/>
    </source>
</evidence>
<dbReference type="Pfam" id="PF00895">
    <property type="entry name" value="ATP-synt_8"/>
    <property type="match status" value="1"/>
</dbReference>
<dbReference type="GO" id="GO:0015986">
    <property type="term" value="P:proton motive force-driven ATP synthesis"/>
    <property type="evidence" value="ECO:0007669"/>
    <property type="project" value="InterPro"/>
</dbReference>